<protein>
    <recommendedName>
        <fullName evidence="1">DUF7587 domain-containing protein</fullName>
    </recommendedName>
</protein>
<evidence type="ECO:0000313" key="2">
    <source>
        <dbReference type="EMBL" id="KAF2137808.1"/>
    </source>
</evidence>
<evidence type="ECO:0000259" key="1">
    <source>
        <dbReference type="Pfam" id="PF24494"/>
    </source>
</evidence>
<dbReference type="RefSeq" id="XP_033393523.1">
    <property type="nucleotide sequence ID" value="XM_033543532.1"/>
</dbReference>
<sequence length="331" mass="38409">MFMSEEQFITLQESRRRVPRYLFRTCSENSRGGLAANSSEQILPDDTNWRNIEFGGVAGTKRMIENHLLWRYESPSEFTSWSSSLLFAIQYALLKKDYDRKEEENIKVCVLDTSNFAIPVYPATALYDAYRITPIDRGKWPELVRHYYLSEYLLRGSIYMENVEFRVISLRDILRCGLFKLLPELEDDDWRKKNALARAVRTARQSLSSPRCLSEEREKVEISISLGKLFGHRFAFPVAVAFLSLRSWEGKTPIDPGDLDAVLERVNSYEVPKDLGGEEDFSGVAEAYRQYLPEESQRFRALAEQLLERYSEHELEKQIQNITVSTKLGTN</sequence>
<proteinExistence type="predicted"/>
<gene>
    <name evidence="2" type="ORF">K452DRAFT_312180</name>
</gene>
<dbReference type="Proteomes" id="UP000799438">
    <property type="component" value="Unassembled WGS sequence"/>
</dbReference>
<feature type="domain" description="DUF7587" evidence="1">
    <location>
        <begin position="18"/>
        <end position="162"/>
    </location>
</feature>
<evidence type="ECO:0000313" key="3">
    <source>
        <dbReference type="Proteomes" id="UP000799438"/>
    </source>
</evidence>
<dbReference type="InterPro" id="IPR056009">
    <property type="entry name" value="DUF7587"/>
</dbReference>
<dbReference type="GeneID" id="54301029"/>
<accession>A0A6A6B2J4</accession>
<keyword evidence="3" id="KW-1185">Reference proteome</keyword>
<dbReference type="OrthoDB" id="5295996at2759"/>
<organism evidence="2 3">
    <name type="scientific">Aplosporella prunicola CBS 121167</name>
    <dbReference type="NCBI Taxonomy" id="1176127"/>
    <lineage>
        <taxon>Eukaryota</taxon>
        <taxon>Fungi</taxon>
        <taxon>Dikarya</taxon>
        <taxon>Ascomycota</taxon>
        <taxon>Pezizomycotina</taxon>
        <taxon>Dothideomycetes</taxon>
        <taxon>Dothideomycetes incertae sedis</taxon>
        <taxon>Botryosphaeriales</taxon>
        <taxon>Aplosporellaceae</taxon>
        <taxon>Aplosporella</taxon>
    </lineage>
</organism>
<dbReference type="EMBL" id="ML995500">
    <property type="protein sequence ID" value="KAF2137808.1"/>
    <property type="molecule type" value="Genomic_DNA"/>
</dbReference>
<name>A0A6A6B2J4_9PEZI</name>
<dbReference type="AlphaFoldDB" id="A0A6A6B2J4"/>
<dbReference type="Pfam" id="PF24494">
    <property type="entry name" value="DUF7587"/>
    <property type="match status" value="1"/>
</dbReference>
<reference evidence="2" key="1">
    <citation type="journal article" date="2020" name="Stud. Mycol.">
        <title>101 Dothideomycetes genomes: a test case for predicting lifestyles and emergence of pathogens.</title>
        <authorList>
            <person name="Haridas S."/>
            <person name="Albert R."/>
            <person name="Binder M."/>
            <person name="Bloem J."/>
            <person name="Labutti K."/>
            <person name="Salamov A."/>
            <person name="Andreopoulos B."/>
            <person name="Baker S."/>
            <person name="Barry K."/>
            <person name="Bills G."/>
            <person name="Bluhm B."/>
            <person name="Cannon C."/>
            <person name="Castanera R."/>
            <person name="Culley D."/>
            <person name="Daum C."/>
            <person name="Ezra D."/>
            <person name="Gonzalez J."/>
            <person name="Henrissat B."/>
            <person name="Kuo A."/>
            <person name="Liang C."/>
            <person name="Lipzen A."/>
            <person name="Lutzoni F."/>
            <person name="Magnuson J."/>
            <person name="Mondo S."/>
            <person name="Nolan M."/>
            <person name="Ohm R."/>
            <person name="Pangilinan J."/>
            <person name="Park H.-J."/>
            <person name="Ramirez L."/>
            <person name="Alfaro M."/>
            <person name="Sun H."/>
            <person name="Tritt A."/>
            <person name="Yoshinaga Y."/>
            <person name="Zwiers L.-H."/>
            <person name="Turgeon B."/>
            <person name="Goodwin S."/>
            <person name="Spatafora J."/>
            <person name="Crous P."/>
            <person name="Grigoriev I."/>
        </authorList>
    </citation>
    <scope>NUCLEOTIDE SEQUENCE</scope>
    <source>
        <strain evidence="2">CBS 121167</strain>
    </source>
</reference>